<dbReference type="AlphaFoldDB" id="A0A2P4YKM6"/>
<dbReference type="EMBL" id="NCKW01002059">
    <property type="protein sequence ID" value="POM78299.1"/>
    <property type="molecule type" value="Genomic_DNA"/>
</dbReference>
<accession>A0A2P4YKM6</accession>
<protein>
    <submittedName>
        <fullName evidence="1">Uncharacterized protein</fullName>
    </submittedName>
</protein>
<reference evidence="1 2" key="1">
    <citation type="journal article" date="2017" name="Genome Biol. Evol.">
        <title>Phytophthora megakarya and P. palmivora, closely related causal agents of cacao black pod rot, underwent increases in genome sizes and gene numbers by different mechanisms.</title>
        <authorList>
            <person name="Ali S.S."/>
            <person name="Shao J."/>
            <person name="Lary D.J."/>
            <person name="Kronmiller B."/>
            <person name="Shen D."/>
            <person name="Strem M.D."/>
            <person name="Amoako-Attah I."/>
            <person name="Akrofi A.Y."/>
            <person name="Begoude B.A."/>
            <person name="Ten Hoopen G.M."/>
            <person name="Coulibaly K."/>
            <person name="Kebe B.I."/>
            <person name="Melnick R.L."/>
            <person name="Guiltinan M.J."/>
            <person name="Tyler B.M."/>
            <person name="Meinhardt L.W."/>
            <person name="Bailey B.A."/>
        </authorList>
    </citation>
    <scope>NUCLEOTIDE SEQUENCE [LARGE SCALE GENOMIC DNA]</scope>
    <source>
        <strain evidence="2">sbr112.9</strain>
    </source>
</reference>
<dbReference type="Proteomes" id="UP000237271">
    <property type="component" value="Unassembled WGS sequence"/>
</dbReference>
<feature type="non-terminal residue" evidence="1">
    <location>
        <position position="120"/>
    </location>
</feature>
<evidence type="ECO:0000313" key="1">
    <source>
        <dbReference type="EMBL" id="POM78299.1"/>
    </source>
</evidence>
<name>A0A2P4YKM6_9STRA</name>
<sequence>MREVPQTHIQDGLHHLDALRLDCLPKLGTICVKLALPPTPETCHYPFQRKPASNYFVTKTHDIKSISVDTLAYVVEAMVKTVEQTIGNLIIGEYTDGTEITWQYMPVTRRSKAISILYCP</sequence>
<gene>
    <name evidence="1" type="ORF">PHPALM_4184</name>
</gene>
<evidence type="ECO:0000313" key="2">
    <source>
        <dbReference type="Proteomes" id="UP000237271"/>
    </source>
</evidence>
<comment type="caution">
    <text evidence="1">The sequence shown here is derived from an EMBL/GenBank/DDBJ whole genome shotgun (WGS) entry which is preliminary data.</text>
</comment>
<keyword evidence="2" id="KW-1185">Reference proteome</keyword>
<proteinExistence type="predicted"/>
<organism evidence="1 2">
    <name type="scientific">Phytophthora palmivora</name>
    <dbReference type="NCBI Taxonomy" id="4796"/>
    <lineage>
        <taxon>Eukaryota</taxon>
        <taxon>Sar</taxon>
        <taxon>Stramenopiles</taxon>
        <taxon>Oomycota</taxon>
        <taxon>Peronosporomycetes</taxon>
        <taxon>Peronosporales</taxon>
        <taxon>Peronosporaceae</taxon>
        <taxon>Phytophthora</taxon>
    </lineage>
</organism>